<dbReference type="AlphaFoldDB" id="A0A3M6QUK2"/>
<evidence type="ECO:0000313" key="2">
    <source>
        <dbReference type="EMBL" id="RMX06707.1"/>
    </source>
</evidence>
<protein>
    <recommendedName>
        <fullName evidence="1">DUF6950 domain-containing protein</fullName>
    </recommendedName>
</protein>
<evidence type="ECO:0000259" key="1">
    <source>
        <dbReference type="Pfam" id="PF22262"/>
    </source>
</evidence>
<keyword evidence="3" id="KW-1185">Reference proteome</keyword>
<name>A0A3M6QUK2_9BURK</name>
<accession>A0A3M6QUK2</accession>
<comment type="caution">
    <text evidence="2">The sequence shown here is derived from an EMBL/GenBank/DDBJ whole genome shotgun (WGS) entry which is preliminary data.</text>
</comment>
<proteinExistence type="predicted"/>
<dbReference type="Pfam" id="PF22262">
    <property type="entry name" value="DUF6950"/>
    <property type="match status" value="1"/>
</dbReference>
<dbReference type="Proteomes" id="UP000278006">
    <property type="component" value="Unassembled WGS sequence"/>
</dbReference>
<organism evidence="2 3">
    <name type="scientific">Corticibacter populi</name>
    <dbReference type="NCBI Taxonomy" id="1550736"/>
    <lineage>
        <taxon>Bacteria</taxon>
        <taxon>Pseudomonadati</taxon>
        <taxon>Pseudomonadota</taxon>
        <taxon>Betaproteobacteria</taxon>
        <taxon>Burkholderiales</taxon>
        <taxon>Comamonadaceae</taxon>
        <taxon>Corticibacter</taxon>
    </lineage>
</organism>
<dbReference type="InterPro" id="IPR053802">
    <property type="entry name" value="DUF6950"/>
</dbReference>
<dbReference type="EMBL" id="RDQO01000002">
    <property type="protein sequence ID" value="RMX06707.1"/>
    <property type="molecule type" value="Genomic_DNA"/>
</dbReference>
<reference evidence="2 3" key="1">
    <citation type="submission" date="2018-10" db="EMBL/GenBank/DDBJ databases">
        <title>Draft genome of Cortibacter populi DSM10536.</title>
        <authorList>
            <person name="Bernier A.-M."/>
            <person name="Bernard K."/>
        </authorList>
    </citation>
    <scope>NUCLEOTIDE SEQUENCE [LARGE SCALE GENOMIC DNA]</scope>
    <source>
        <strain evidence="2 3">DSM 105136</strain>
    </source>
</reference>
<gene>
    <name evidence="2" type="ORF">D8I35_09405</name>
</gene>
<evidence type="ECO:0000313" key="3">
    <source>
        <dbReference type="Proteomes" id="UP000278006"/>
    </source>
</evidence>
<sequence>MPARLPDWELRLAGLIAQRLPVPFSWGDNDCVLFAADCVAALHGGDPAGAWRGQWHDESTAIRALARQGGLQAAVQAHAAAMGWPEVPPLFAQRGDLVLHRRDGADALAVCTGPALAAPSEGGLLFFGLDHGVVAWRV</sequence>
<feature type="domain" description="DUF6950" evidence="1">
    <location>
        <begin position="4"/>
        <end position="138"/>
    </location>
</feature>